<dbReference type="EMBL" id="JBFOLK010000012">
    <property type="protein sequence ID" value="KAL2471300.1"/>
    <property type="molecule type" value="Genomic_DNA"/>
</dbReference>
<reference evidence="3" key="1">
    <citation type="submission" date="2024-07" db="EMBL/GenBank/DDBJ databases">
        <title>Two chromosome-level genome assemblies of Korean endemic species Abeliophyllum distichum and Forsythia ovata (Oleaceae).</title>
        <authorList>
            <person name="Jang H."/>
        </authorList>
    </citation>
    <scope>NUCLEOTIDE SEQUENCE [LARGE SCALE GENOMIC DNA]</scope>
</reference>
<evidence type="ECO:0000313" key="3">
    <source>
        <dbReference type="Proteomes" id="UP001604336"/>
    </source>
</evidence>
<dbReference type="Proteomes" id="UP001604336">
    <property type="component" value="Unassembled WGS sequence"/>
</dbReference>
<evidence type="ECO:0000256" key="1">
    <source>
        <dbReference type="SAM" id="MobiDB-lite"/>
    </source>
</evidence>
<organism evidence="2 3">
    <name type="scientific">Abeliophyllum distichum</name>
    <dbReference type="NCBI Taxonomy" id="126358"/>
    <lineage>
        <taxon>Eukaryota</taxon>
        <taxon>Viridiplantae</taxon>
        <taxon>Streptophyta</taxon>
        <taxon>Embryophyta</taxon>
        <taxon>Tracheophyta</taxon>
        <taxon>Spermatophyta</taxon>
        <taxon>Magnoliopsida</taxon>
        <taxon>eudicotyledons</taxon>
        <taxon>Gunneridae</taxon>
        <taxon>Pentapetalae</taxon>
        <taxon>asterids</taxon>
        <taxon>lamiids</taxon>
        <taxon>Lamiales</taxon>
        <taxon>Oleaceae</taxon>
        <taxon>Forsythieae</taxon>
        <taxon>Abeliophyllum</taxon>
    </lineage>
</organism>
<keyword evidence="3" id="KW-1185">Reference proteome</keyword>
<dbReference type="AlphaFoldDB" id="A0ABD1Q530"/>
<gene>
    <name evidence="2" type="ORF">Adt_39436</name>
</gene>
<accession>A0ABD1Q530</accession>
<name>A0ABD1Q530_9LAMI</name>
<feature type="region of interest" description="Disordered" evidence="1">
    <location>
        <begin position="25"/>
        <end position="45"/>
    </location>
</feature>
<sequence>MPQRNSGKEPANKQSIHSVIEQFEGQQDTLETERPSASHYESMSKLNPRTMRALLGELMQDAVEQVSLQNIHAVEKLTQNGNNHYDHMAKQLSVLNELMNKMVSQICQPNPLGLGNHFQTRSIIGNDSPIVNTSQGVEMPHIGPATTNVGIVGTSNMGGSPNMRENVQNLRQNATRINDGGNPYLNGNNGPNNSTYIPNIGQNVVRPQSMPHTQPIGVPYDPNAILRDQVIEIMQDQIAVGMRPIMQPTYRKPYPD</sequence>
<proteinExistence type="predicted"/>
<evidence type="ECO:0000313" key="2">
    <source>
        <dbReference type="EMBL" id="KAL2471300.1"/>
    </source>
</evidence>
<protein>
    <submittedName>
        <fullName evidence="2">Uncharacterized protein</fullName>
    </submittedName>
</protein>
<comment type="caution">
    <text evidence="2">The sequence shown here is derived from an EMBL/GenBank/DDBJ whole genome shotgun (WGS) entry which is preliminary data.</text>
</comment>